<protein>
    <submittedName>
        <fullName evidence="4">SPOR domain-containing protein</fullName>
    </submittedName>
</protein>
<organism evidence="4 5">
    <name type="scientific">Lysobacter hankyongensis</name>
    <dbReference type="NCBI Taxonomy" id="1176535"/>
    <lineage>
        <taxon>Bacteria</taxon>
        <taxon>Pseudomonadati</taxon>
        <taxon>Pseudomonadota</taxon>
        <taxon>Gammaproteobacteria</taxon>
        <taxon>Lysobacterales</taxon>
        <taxon>Lysobacteraceae</taxon>
        <taxon>Lysobacter</taxon>
    </lineage>
</organism>
<comment type="caution">
    <text evidence="4">The sequence shown here is derived from an EMBL/GenBank/DDBJ whole genome shotgun (WGS) entry which is preliminary data.</text>
</comment>
<feature type="transmembrane region" description="Helical" evidence="2">
    <location>
        <begin position="24"/>
        <end position="45"/>
    </location>
</feature>
<dbReference type="SUPFAM" id="SSF110997">
    <property type="entry name" value="Sporulation related repeat"/>
    <property type="match status" value="1"/>
</dbReference>
<dbReference type="RefSeq" id="WP_345302175.1">
    <property type="nucleotide sequence ID" value="NZ_BAABJE010000002.1"/>
</dbReference>
<keyword evidence="5" id="KW-1185">Reference proteome</keyword>
<dbReference type="Proteomes" id="UP001499959">
    <property type="component" value="Unassembled WGS sequence"/>
</dbReference>
<dbReference type="Pfam" id="PF05036">
    <property type="entry name" value="SPOR"/>
    <property type="match status" value="1"/>
</dbReference>
<reference evidence="5" key="1">
    <citation type="journal article" date="2019" name="Int. J. Syst. Evol. Microbiol.">
        <title>The Global Catalogue of Microorganisms (GCM) 10K type strain sequencing project: providing services to taxonomists for standard genome sequencing and annotation.</title>
        <authorList>
            <consortium name="The Broad Institute Genomics Platform"/>
            <consortium name="The Broad Institute Genome Sequencing Center for Infectious Disease"/>
            <person name="Wu L."/>
            <person name="Ma J."/>
        </authorList>
    </citation>
    <scope>NUCLEOTIDE SEQUENCE [LARGE SCALE GENOMIC DNA]</scope>
    <source>
        <strain evidence="5">JCM 18204</strain>
    </source>
</reference>
<dbReference type="Gene3D" id="3.30.70.1070">
    <property type="entry name" value="Sporulation related repeat"/>
    <property type="match status" value="1"/>
</dbReference>
<evidence type="ECO:0000313" key="4">
    <source>
        <dbReference type="EMBL" id="GAA4786800.1"/>
    </source>
</evidence>
<proteinExistence type="predicted"/>
<evidence type="ECO:0000313" key="5">
    <source>
        <dbReference type="Proteomes" id="UP001499959"/>
    </source>
</evidence>
<dbReference type="PANTHER" id="PTHR38687:SF1">
    <property type="entry name" value="CELL DIVISION PROTEIN DEDD"/>
    <property type="match status" value="1"/>
</dbReference>
<evidence type="ECO:0000259" key="3">
    <source>
        <dbReference type="PROSITE" id="PS51724"/>
    </source>
</evidence>
<dbReference type="InterPro" id="IPR036680">
    <property type="entry name" value="SPOR-like_sf"/>
</dbReference>
<dbReference type="PANTHER" id="PTHR38687">
    <property type="entry name" value="CELL DIVISION PROTEIN DEDD-RELATED"/>
    <property type="match status" value="1"/>
</dbReference>
<feature type="domain" description="SPOR" evidence="3">
    <location>
        <begin position="171"/>
        <end position="250"/>
    </location>
</feature>
<feature type="compositionally biased region" description="Low complexity" evidence="1">
    <location>
        <begin position="135"/>
        <end position="157"/>
    </location>
</feature>
<dbReference type="InterPro" id="IPR007730">
    <property type="entry name" value="SPOR-like_dom"/>
</dbReference>
<accession>A0ABP9AXT9</accession>
<keyword evidence="2" id="KW-0812">Transmembrane</keyword>
<evidence type="ECO:0000256" key="1">
    <source>
        <dbReference type="SAM" id="MobiDB-lite"/>
    </source>
</evidence>
<gene>
    <name evidence="4" type="ORF">GCM10023307_09700</name>
</gene>
<evidence type="ECO:0000256" key="2">
    <source>
        <dbReference type="SAM" id="Phobius"/>
    </source>
</evidence>
<keyword evidence="2" id="KW-0472">Membrane</keyword>
<name>A0ABP9AXT9_9GAMM</name>
<feature type="region of interest" description="Disordered" evidence="1">
    <location>
        <begin position="112"/>
        <end position="169"/>
    </location>
</feature>
<dbReference type="EMBL" id="BAABJE010000002">
    <property type="protein sequence ID" value="GAA4786800.1"/>
    <property type="molecule type" value="Genomic_DNA"/>
</dbReference>
<dbReference type="PROSITE" id="PS51724">
    <property type="entry name" value="SPOR"/>
    <property type="match status" value="1"/>
</dbReference>
<sequence length="250" mass="25401">MAAKRGKSQAKRNSGGGGGGMSGWAWLVIGLALGIGVILLAPKFLDGKGAGFFRADPKPDAPTAVDANPDDAPLVDDSGPAVAPTEPKDEDYDFYTLLPGEETALSDTELADRARAEEAARQAAEPQTPAPTPTAPDAATAPAAIDAKTPPAIDAPASTPPKPDTATAAEPRGDARYILQAGAFAASGDAEALKAKIAFLGLGARVESAQIQGKTVYRVRMGPYGTATELADAKRKLSGGGLPAMAIKVK</sequence>
<dbReference type="InterPro" id="IPR052521">
    <property type="entry name" value="Cell_div_SPOR-domain"/>
</dbReference>
<feature type="region of interest" description="Disordered" evidence="1">
    <location>
        <begin position="55"/>
        <end position="93"/>
    </location>
</feature>
<keyword evidence="2" id="KW-1133">Transmembrane helix</keyword>